<name>A0A7G2CDY7_9TRYP</name>
<dbReference type="AlphaFoldDB" id="A0A7G2CDY7"/>
<feature type="region of interest" description="Disordered" evidence="2">
    <location>
        <begin position="109"/>
        <end position="159"/>
    </location>
</feature>
<accession>A0A7G2CDY7</accession>
<evidence type="ECO:0000313" key="4">
    <source>
        <dbReference type="Proteomes" id="UP000515908"/>
    </source>
</evidence>
<keyword evidence="1" id="KW-0175">Coiled coil</keyword>
<dbReference type="VEuPathDB" id="TriTrypDB:ADEAN_000381400"/>
<gene>
    <name evidence="3" type="ORF">ADEAN_000381400</name>
</gene>
<evidence type="ECO:0000313" key="3">
    <source>
        <dbReference type="EMBL" id="CAD2216352.1"/>
    </source>
</evidence>
<evidence type="ECO:0000256" key="2">
    <source>
        <dbReference type="SAM" id="MobiDB-lite"/>
    </source>
</evidence>
<dbReference type="EMBL" id="LR877150">
    <property type="protein sequence ID" value="CAD2216352.1"/>
    <property type="molecule type" value="Genomic_DNA"/>
</dbReference>
<feature type="compositionally biased region" description="Low complexity" evidence="2">
    <location>
        <begin position="145"/>
        <end position="159"/>
    </location>
</feature>
<feature type="coiled-coil region" evidence="1">
    <location>
        <begin position="224"/>
        <end position="251"/>
    </location>
</feature>
<organism evidence="3 4">
    <name type="scientific">Angomonas deanei</name>
    <dbReference type="NCBI Taxonomy" id="59799"/>
    <lineage>
        <taxon>Eukaryota</taxon>
        <taxon>Discoba</taxon>
        <taxon>Euglenozoa</taxon>
        <taxon>Kinetoplastea</taxon>
        <taxon>Metakinetoplastina</taxon>
        <taxon>Trypanosomatida</taxon>
        <taxon>Trypanosomatidae</taxon>
        <taxon>Strigomonadinae</taxon>
        <taxon>Angomonas</taxon>
    </lineage>
</organism>
<feature type="compositionally biased region" description="Polar residues" evidence="2">
    <location>
        <begin position="124"/>
        <end position="134"/>
    </location>
</feature>
<dbReference type="Proteomes" id="UP000515908">
    <property type="component" value="Chromosome 06"/>
</dbReference>
<evidence type="ECO:0000256" key="1">
    <source>
        <dbReference type="SAM" id="Coils"/>
    </source>
</evidence>
<proteinExistence type="predicted"/>
<keyword evidence="4" id="KW-1185">Reference proteome</keyword>
<reference evidence="3 4" key="1">
    <citation type="submission" date="2020-08" db="EMBL/GenBank/DDBJ databases">
        <authorList>
            <person name="Newling K."/>
            <person name="Davey J."/>
            <person name="Forrester S."/>
        </authorList>
    </citation>
    <scope>NUCLEOTIDE SEQUENCE [LARGE SCALE GENOMIC DNA]</scope>
    <source>
        <strain evidence="4">Crithidia deanei Carvalho (ATCC PRA-265)</strain>
    </source>
</reference>
<sequence>MNVPDCTWSELARARELVASELRSSTYAEQTSRYHDESEKDQERILQEMTAFREKMKDSFFFNASPSSDVISSPISGSPFGNPSAFVGGGEEAFSWVSLPPSPYVMKRLHHDRDHRPGDDSRPGTRTSPHASQTSHHEEGGDCVLLTSSSESPLPSGSLADKRNDYVYHEWLVSQYVSSGLYRANYNATEETEVYKHYLQQIQGRLFSVGLRTAELKRAREGEVQEFCQRRRKAEELLARSENTVRALEKRVSNNSGSSSVLSHLLDD</sequence>
<feature type="compositionally biased region" description="Basic and acidic residues" evidence="2">
    <location>
        <begin position="111"/>
        <end position="123"/>
    </location>
</feature>
<protein>
    <submittedName>
        <fullName evidence="3">Uncharacterized protein</fullName>
    </submittedName>
</protein>